<dbReference type="EMBL" id="JAQQWL010000002">
    <property type="protein sequence ID" value="KAK8087392.1"/>
    <property type="molecule type" value="Genomic_DNA"/>
</dbReference>
<dbReference type="Pfam" id="PF24809">
    <property type="entry name" value="DUF7708"/>
    <property type="match status" value="1"/>
</dbReference>
<protein>
    <recommendedName>
        <fullName evidence="1">DUF7708 domain-containing protein</fullName>
    </recommendedName>
</protein>
<sequence length="119" mass="13623">MATANFPWLTEAFDSARKDFLKNVKHPDRFDFTQLVTAEDALTQFAATIEVFVQVKPDILALIWGPVEFLLQISSALSSAFDKIVKAFVDIGDLLPLFQKYHLIFQENDDLKRVGFHFE</sequence>
<keyword evidence="3" id="KW-1185">Reference proteome</keyword>
<dbReference type="InterPro" id="IPR056125">
    <property type="entry name" value="DUF7708"/>
</dbReference>
<reference evidence="2 3" key="1">
    <citation type="submission" date="2023-01" db="EMBL/GenBank/DDBJ databases">
        <title>Analysis of 21 Apiospora genomes using comparative genomics revels a genus with tremendous synthesis potential of carbohydrate active enzymes and secondary metabolites.</title>
        <authorList>
            <person name="Sorensen T."/>
        </authorList>
    </citation>
    <scope>NUCLEOTIDE SEQUENCE [LARGE SCALE GENOMIC DNA]</scope>
    <source>
        <strain evidence="2 3">CBS 135458</strain>
    </source>
</reference>
<gene>
    <name evidence="2" type="ORF">PG994_002366</name>
</gene>
<evidence type="ECO:0000259" key="1">
    <source>
        <dbReference type="Pfam" id="PF24809"/>
    </source>
</evidence>
<feature type="domain" description="DUF7708" evidence="1">
    <location>
        <begin position="38"/>
        <end position="107"/>
    </location>
</feature>
<organism evidence="2 3">
    <name type="scientific">Apiospora phragmitis</name>
    <dbReference type="NCBI Taxonomy" id="2905665"/>
    <lineage>
        <taxon>Eukaryota</taxon>
        <taxon>Fungi</taxon>
        <taxon>Dikarya</taxon>
        <taxon>Ascomycota</taxon>
        <taxon>Pezizomycotina</taxon>
        <taxon>Sordariomycetes</taxon>
        <taxon>Xylariomycetidae</taxon>
        <taxon>Amphisphaeriales</taxon>
        <taxon>Apiosporaceae</taxon>
        <taxon>Apiospora</taxon>
    </lineage>
</organism>
<comment type="caution">
    <text evidence="2">The sequence shown here is derived from an EMBL/GenBank/DDBJ whole genome shotgun (WGS) entry which is preliminary data.</text>
</comment>
<evidence type="ECO:0000313" key="2">
    <source>
        <dbReference type="EMBL" id="KAK8087392.1"/>
    </source>
</evidence>
<proteinExistence type="predicted"/>
<accession>A0ABR1WWC3</accession>
<evidence type="ECO:0000313" key="3">
    <source>
        <dbReference type="Proteomes" id="UP001480595"/>
    </source>
</evidence>
<dbReference type="RefSeq" id="XP_066721916.1">
    <property type="nucleotide sequence ID" value="XM_066853775.1"/>
</dbReference>
<dbReference type="Proteomes" id="UP001480595">
    <property type="component" value="Unassembled WGS sequence"/>
</dbReference>
<name>A0ABR1WWC3_9PEZI</name>
<dbReference type="GeneID" id="92086838"/>